<accession>A0AAV9NNS7</accession>
<dbReference type="RefSeq" id="XP_064710001.1">
    <property type="nucleotide sequence ID" value="XM_064853602.1"/>
</dbReference>
<gene>
    <name evidence="2" type="ORF">LTR84_010064</name>
</gene>
<dbReference type="GeneID" id="89978222"/>
<feature type="region of interest" description="Disordered" evidence="1">
    <location>
        <begin position="89"/>
        <end position="117"/>
    </location>
</feature>
<name>A0AAV9NNS7_9EURO</name>
<organism evidence="2 3">
    <name type="scientific">Exophiala bonariae</name>
    <dbReference type="NCBI Taxonomy" id="1690606"/>
    <lineage>
        <taxon>Eukaryota</taxon>
        <taxon>Fungi</taxon>
        <taxon>Dikarya</taxon>
        <taxon>Ascomycota</taxon>
        <taxon>Pezizomycotina</taxon>
        <taxon>Eurotiomycetes</taxon>
        <taxon>Chaetothyriomycetidae</taxon>
        <taxon>Chaetothyriales</taxon>
        <taxon>Herpotrichiellaceae</taxon>
        <taxon>Exophiala</taxon>
    </lineage>
</organism>
<dbReference type="EMBL" id="JAVRRD010000004">
    <property type="protein sequence ID" value="KAK5060180.1"/>
    <property type="molecule type" value="Genomic_DNA"/>
</dbReference>
<protein>
    <recommendedName>
        <fullName evidence="4">Vegetative cell wall protein gp1</fullName>
    </recommendedName>
</protein>
<keyword evidence="3" id="KW-1185">Reference proteome</keyword>
<proteinExistence type="predicted"/>
<evidence type="ECO:0008006" key="4">
    <source>
        <dbReference type="Google" id="ProtNLM"/>
    </source>
</evidence>
<dbReference type="Proteomes" id="UP001358417">
    <property type="component" value="Unassembled WGS sequence"/>
</dbReference>
<sequence>MSFHYGAPPAHYTKYYGDSTSPYTSGEYVHYAPQYNNSTPKKHTRKASYNPSPRVGGWYSPAGSPPPYYDANVQYAAPRDDIYVSQAAGKSHKNEGYHTFPSSRYHTRTSSRKQNQPIYVYNDEAEYAEMPATYIIREPQSSKSKHTRKPSTDTKFYYAQGQIIDEQPKRSRARRSSTTTKPSHRSKPSQSKPIPQATEQDAAREGIPAGYSVKHWDPTEIPIILLGSVFDANSLGKWVYDWTVFHHGASTPMADMAGELWLLLIKLAGKMKRAEECVDRIRNSDKRETVEDFVVSGKRLLERFKSLLKDCEQFMLKAAKRDGTKTMGKKAGTEFVDSIFGRDRYLESTEKIMNQIRLWNMRFDVNCEESLRRPSAA</sequence>
<feature type="compositionally biased region" description="Polar residues" evidence="1">
    <location>
        <begin position="188"/>
        <end position="199"/>
    </location>
</feature>
<feature type="region of interest" description="Disordered" evidence="1">
    <location>
        <begin position="137"/>
        <end position="203"/>
    </location>
</feature>
<comment type="caution">
    <text evidence="2">The sequence shown here is derived from an EMBL/GenBank/DDBJ whole genome shotgun (WGS) entry which is preliminary data.</text>
</comment>
<reference evidence="2 3" key="1">
    <citation type="submission" date="2023-08" db="EMBL/GenBank/DDBJ databases">
        <title>Black Yeasts Isolated from many extreme environments.</title>
        <authorList>
            <person name="Coleine C."/>
            <person name="Stajich J.E."/>
            <person name="Selbmann L."/>
        </authorList>
    </citation>
    <scope>NUCLEOTIDE SEQUENCE [LARGE SCALE GENOMIC DNA]</scope>
    <source>
        <strain evidence="2 3">CCFEE 5792</strain>
    </source>
</reference>
<evidence type="ECO:0000313" key="3">
    <source>
        <dbReference type="Proteomes" id="UP001358417"/>
    </source>
</evidence>
<dbReference type="AlphaFoldDB" id="A0AAV9NNS7"/>
<evidence type="ECO:0000313" key="2">
    <source>
        <dbReference type="EMBL" id="KAK5060180.1"/>
    </source>
</evidence>
<evidence type="ECO:0000256" key="1">
    <source>
        <dbReference type="SAM" id="MobiDB-lite"/>
    </source>
</evidence>